<evidence type="ECO:0000313" key="10">
    <source>
        <dbReference type="Proteomes" id="UP001455384"/>
    </source>
</evidence>
<feature type="transmembrane region" description="Helical" evidence="8">
    <location>
        <begin position="349"/>
        <end position="370"/>
    </location>
</feature>
<dbReference type="PANTHER" id="PTHR30047:SF7">
    <property type="entry name" value="HIGH-AFFINITY CHOLINE TRANSPORT PROTEIN"/>
    <property type="match status" value="1"/>
</dbReference>
<dbReference type="Pfam" id="PF02028">
    <property type="entry name" value="BCCT"/>
    <property type="match status" value="1"/>
</dbReference>
<protein>
    <submittedName>
        <fullName evidence="9">BCCT family transporter</fullName>
    </submittedName>
</protein>
<dbReference type="PANTHER" id="PTHR30047">
    <property type="entry name" value="HIGH-AFFINITY CHOLINE TRANSPORT PROTEIN-RELATED"/>
    <property type="match status" value="1"/>
</dbReference>
<evidence type="ECO:0000256" key="6">
    <source>
        <dbReference type="ARBA" id="ARBA00022989"/>
    </source>
</evidence>
<feature type="transmembrane region" description="Helical" evidence="8">
    <location>
        <begin position="468"/>
        <end position="492"/>
    </location>
</feature>
<dbReference type="RefSeq" id="WP_342388220.1">
    <property type="nucleotide sequence ID" value="NZ_CP138333.2"/>
</dbReference>
<evidence type="ECO:0000256" key="3">
    <source>
        <dbReference type="ARBA" id="ARBA00022448"/>
    </source>
</evidence>
<accession>A0ABZ3CIL0</accession>
<organism evidence="9 10">
    <name type="scientific">Salinicoccus bachuensis</name>
    <dbReference type="NCBI Taxonomy" id="3136731"/>
    <lineage>
        <taxon>Bacteria</taxon>
        <taxon>Bacillati</taxon>
        <taxon>Bacillota</taxon>
        <taxon>Bacilli</taxon>
        <taxon>Bacillales</taxon>
        <taxon>Staphylococcaceae</taxon>
        <taxon>Salinicoccus</taxon>
    </lineage>
</organism>
<feature type="transmembrane region" description="Helical" evidence="8">
    <location>
        <begin position="320"/>
        <end position="337"/>
    </location>
</feature>
<keyword evidence="7 8" id="KW-0472">Membrane</keyword>
<feature type="transmembrane region" description="Helical" evidence="8">
    <location>
        <begin position="92"/>
        <end position="113"/>
    </location>
</feature>
<reference evidence="10" key="1">
    <citation type="submission" date="2023-10" db="EMBL/GenBank/DDBJ databases">
        <title>Genome analysis and identification of Salinococcus sp. Bachu38 nov., a PGPR from the rhizosphere of Tamarix.</title>
        <authorList>
            <person name="Liang Z."/>
            <person name="Zhang X."/>
            <person name="Jia J."/>
            <person name="Chen X."/>
            <person name="Wang Y."/>
            <person name="Wang Q."/>
            <person name="Wang R."/>
        </authorList>
    </citation>
    <scope>NUCLEOTIDE SEQUENCE [LARGE SCALE GENOMIC DNA]</scope>
    <source>
        <strain evidence="10">Bachu38</strain>
    </source>
</reference>
<keyword evidence="3" id="KW-0813">Transport</keyword>
<dbReference type="InterPro" id="IPR000060">
    <property type="entry name" value="BCCT_transptr"/>
</dbReference>
<keyword evidence="4" id="KW-1003">Cell membrane</keyword>
<comment type="subcellular location">
    <subcellularLocation>
        <location evidence="1">Cell membrane</location>
        <topology evidence="1">Multi-pass membrane protein</topology>
    </subcellularLocation>
</comment>
<name>A0ABZ3CIL0_9STAP</name>
<evidence type="ECO:0000256" key="5">
    <source>
        <dbReference type="ARBA" id="ARBA00022692"/>
    </source>
</evidence>
<proteinExistence type="inferred from homology"/>
<evidence type="ECO:0000256" key="4">
    <source>
        <dbReference type="ARBA" id="ARBA00022475"/>
    </source>
</evidence>
<feature type="transmembrane region" description="Helical" evidence="8">
    <location>
        <begin position="146"/>
        <end position="164"/>
    </location>
</feature>
<feature type="transmembrane region" description="Helical" evidence="8">
    <location>
        <begin position="53"/>
        <end position="72"/>
    </location>
</feature>
<keyword evidence="10" id="KW-1185">Reference proteome</keyword>
<keyword evidence="5 8" id="KW-0812">Transmembrane</keyword>
<evidence type="ECO:0000256" key="1">
    <source>
        <dbReference type="ARBA" id="ARBA00004651"/>
    </source>
</evidence>
<dbReference type="NCBIfam" id="TIGR00842">
    <property type="entry name" value="bcct"/>
    <property type="match status" value="1"/>
</dbReference>
<feature type="transmembrane region" description="Helical" evidence="8">
    <location>
        <begin position="400"/>
        <end position="423"/>
    </location>
</feature>
<feature type="transmembrane region" description="Helical" evidence="8">
    <location>
        <begin position="444"/>
        <end position="462"/>
    </location>
</feature>
<feature type="transmembrane region" description="Helical" evidence="8">
    <location>
        <begin position="12"/>
        <end position="33"/>
    </location>
</feature>
<dbReference type="Proteomes" id="UP001455384">
    <property type="component" value="Chromosome"/>
</dbReference>
<dbReference type="EMBL" id="CP138333">
    <property type="protein sequence ID" value="WZX29667.1"/>
    <property type="molecule type" value="Genomic_DNA"/>
</dbReference>
<evidence type="ECO:0000256" key="8">
    <source>
        <dbReference type="SAM" id="Phobius"/>
    </source>
</evidence>
<comment type="similarity">
    <text evidence="2">Belongs to the BCCT transporter (TC 2.A.15) family.</text>
</comment>
<gene>
    <name evidence="9" type="ORF">RQP18_00395</name>
</gene>
<evidence type="ECO:0000313" key="9">
    <source>
        <dbReference type="EMBL" id="WZX29667.1"/>
    </source>
</evidence>
<evidence type="ECO:0000256" key="2">
    <source>
        <dbReference type="ARBA" id="ARBA00005658"/>
    </source>
</evidence>
<keyword evidence="6 8" id="KW-1133">Transmembrane helix</keyword>
<feature type="transmembrane region" description="Helical" evidence="8">
    <location>
        <begin position="263"/>
        <end position="283"/>
    </location>
</feature>
<sequence>MENSTQPSGRKLSKVFIYASIIVGIMVILGAIFPDRFGQVTGNVGSWVIEYFGWYYLIITTLMVFFCIFLVFSPIGKLKLGKPYHKPEFRTISWLAMLFSAGMGIGLVFYGAAEPIQHYMGPPTADPETDAAMVEALRSTFFHYGFHAWAMYGVVALALAYSQFRKGEVGLLSKTLRPILGDRVDGPIGIAVDVLSVFATIIGVAVSLGVGTLQINGGLNYLFGVPINIVVQGIIIAVVTFLFLISAWSGLSKGIQYLSNLNMGLAGILLIAVLILGPTMMILNMMNTSTGAMLDTFLYNSLDVAPLNQQKSEWLEVWTIYYWGWWMSWSPFVGIFIARVSRGRSVREFVLAVLLVPTLVSIVWFSVFGVTGIEIGKTVPAIFDMNAETMLFGIFNELPMSMILSVIALLLVSSFFVTSADSATYVLGMQTAFGSLQPSNKIKVVWGIALSSIAFVLLLSGGDTGLAALQSAAIISAFPFSFIIISMMVSFYKDANEERKYLGLSITPNRQRMKDYIEKSKRERAEEIKAEQEADNQNQ</sequence>
<evidence type="ECO:0000256" key="7">
    <source>
        <dbReference type="ARBA" id="ARBA00023136"/>
    </source>
</evidence>
<feature type="transmembrane region" description="Helical" evidence="8">
    <location>
        <begin position="229"/>
        <end position="251"/>
    </location>
</feature>
<feature type="transmembrane region" description="Helical" evidence="8">
    <location>
        <begin position="184"/>
        <end position="209"/>
    </location>
</feature>